<reference evidence="3" key="1">
    <citation type="submission" date="2015-06" db="EMBL/GenBank/DDBJ databases">
        <authorList>
            <person name="Hoefler B.C."/>
            <person name="Straight P.D."/>
        </authorList>
    </citation>
    <scope>NUCLEOTIDE SEQUENCE</scope>
</reference>
<proteinExistence type="predicted"/>
<protein>
    <submittedName>
        <fullName evidence="3">ATR-interacting protein mus304</fullName>
    </submittedName>
</protein>
<dbReference type="OrthoDB" id="7668655at2759"/>
<dbReference type="AlphaFoldDB" id="A0A0K8W609"/>
<feature type="region of interest" description="Disordered" evidence="2">
    <location>
        <begin position="739"/>
        <end position="758"/>
    </location>
</feature>
<evidence type="ECO:0000256" key="2">
    <source>
        <dbReference type="SAM" id="MobiDB-lite"/>
    </source>
</evidence>
<organism evidence="3">
    <name type="scientific">Bactrocera latifrons</name>
    <name type="common">Malaysian fruit fly</name>
    <name type="synonym">Chaetodacus latifrons</name>
    <dbReference type="NCBI Taxonomy" id="174628"/>
    <lineage>
        <taxon>Eukaryota</taxon>
        <taxon>Metazoa</taxon>
        <taxon>Ecdysozoa</taxon>
        <taxon>Arthropoda</taxon>
        <taxon>Hexapoda</taxon>
        <taxon>Insecta</taxon>
        <taxon>Pterygota</taxon>
        <taxon>Neoptera</taxon>
        <taxon>Endopterygota</taxon>
        <taxon>Diptera</taxon>
        <taxon>Brachycera</taxon>
        <taxon>Muscomorpha</taxon>
        <taxon>Tephritoidea</taxon>
        <taxon>Tephritidae</taxon>
        <taxon>Bactrocera</taxon>
        <taxon>Bactrocera</taxon>
    </lineage>
</organism>
<dbReference type="EMBL" id="GDHF01005825">
    <property type="protein sequence ID" value="JAI46489.1"/>
    <property type="molecule type" value="Transcribed_RNA"/>
</dbReference>
<name>A0A0K8W609_BACLA</name>
<dbReference type="GO" id="GO:0000077">
    <property type="term" value="P:DNA damage checkpoint signaling"/>
    <property type="evidence" value="ECO:0007669"/>
    <property type="project" value="InterPro"/>
</dbReference>
<dbReference type="PANTHER" id="PTHR28594">
    <property type="entry name" value="ATR-INTERACTING PROTEIN"/>
    <property type="match status" value="1"/>
</dbReference>
<gene>
    <name evidence="3" type="primary">mus304_2</name>
    <name evidence="3" type="ORF">c0_g1_i2</name>
</gene>
<dbReference type="PANTHER" id="PTHR28594:SF1">
    <property type="entry name" value="ATR-INTERACTING PROTEIN"/>
    <property type="match status" value="1"/>
</dbReference>
<evidence type="ECO:0000256" key="1">
    <source>
        <dbReference type="SAM" id="Coils"/>
    </source>
</evidence>
<feature type="region of interest" description="Disordered" evidence="2">
    <location>
        <begin position="1"/>
        <end position="40"/>
    </location>
</feature>
<dbReference type="InterPro" id="IPR033349">
    <property type="entry name" value="ATRIP"/>
</dbReference>
<keyword evidence="1" id="KW-0175">Coiled coil</keyword>
<feature type="compositionally biased region" description="Basic and acidic residues" evidence="2">
    <location>
        <begin position="1"/>
        <end position="13"/>
    </location>
</feature>
<sequence length="931" mass="106283">MAKRFEPFKEFGRSTKKPKLDVSINKGRPLGPSQSWPNHIRSNAGEVHAKSPARNNVNNNNLWDDDDDDVILLATQVAESQVAIKTSDTNITDSDITFSEFAPHIHATTSTQRLTSVNAGLKATVSAPPTIENNNFSELFADDDDFAELLDVDGNGEKEQEIFRVQPFETDNVFKKPRAIVNGRNGMTITTPQASLVNTAQISDSQQAAARRQVATERQVKMLMERIDALKAENAKLTKDLSESKAKIENKDGESSLLRDELRHMKQQLQTLKMEKLMSTEAAKTECKTKIAELTKRVEAKESELKLRKVEYSVLKMRHADETQRLEMSIRNAFAIDVPMEEDVHQTSKKQNARILYRLRDFSLPTESGDINNSHLTEFSANAFKRTQERVTGKRQYTPFQLELDNAQTLLAQLQLQRQKGSWTSTEAADFNERAIASACNALPEFWTYVHGLEFPKYCNVHPYHEYDLRNDDYTSPNRNLHAEQLLCEDERAISLRRYISALSVMCGRAPNFAQQLLAQHHGDYALLQVACHAISKLGYSREICAHFGVLEAFAVLLRVLLRQVRTGDSEHIELLVGSLLKQLIFVRPSAWIFCELSHCVLELTRLPTALERICVNSDESTFYSDRMRSLYRFSNDSCILQVYAGLLEIAFPLNDILSVSHMHLLTVICENHVRFAHYCFMKPPDFIHKLLPSYDDDDDEEDDEAEQQVVEKKVQSYKSVTCKSISSEISVNNSEMGATVNSSSNIESRSKKSNNSSTRCECYTKLCLSVVTLLFQLLRQWRCTGRKIETPRVAEISQLSVQLLHTIFCDNYSTHLFRYAEETTKHYLWLICEWWVENSERLKFSSAQNNFLKKLRDFHIMPKQLNDEGNPVNVLNDLNEWHSLTNDSRSRNPDTSVSIALAVEKMNIMHYAGDEANFFEGLKGYAFNFE</sequence>
<evidence type="ECO:0000313" key="3">
    <source>
        <dbReference type="EMBL" id="JAI46489.1"/>
    </source>
</evidence>
<dbReference type="GO" id="GO:0006281">
    <property type="term" value="P:DNA repair"/>
    <property type="evidence" value="ECO:0007669"/>
    <property type="project" value="TreeGrafter"/>
</dbReference>
<accession>A0A0K8W609</accession>
<feature type="coiled-coil region" evidence="1">
    <location>
        <begin position="213"/>
        <end position="311"/>
    </location>
</feature>